<evidence type="ECO:0000313" key="2">
    <source>
        <dbReference type="WBParaSite" id="RSKR_0000675325.1"/>
    </source>
</evidence>
<sequence length="869" mass="100115">MFEKLIFIFYFIFSCKAASSDGTRFVATFTGYINNYKGVTAALIFLPTEKDSYCDVEYARAYDQFLVKISVEAKFRNNNEHIFPQHDIFHIHQFMSPGVKETNDTRIFITCTSPIKLLGKYSDPIKEWGDIFLIPSIPSNSGKKFIFGFPKTYFESVNYAVIIPLTDVIEINVQLIIHISIKTPINQNQTIKTSFGSKQYILASYFFDHMNGSFEITSDQPIMVQLVSPLASNCRSEYDCRSFLGPDYTTFMVRPTLLTTCDESIGNEGDIRLYTNDFTAFTFVSPLVTTCKMKKERFQITVDNGNNSYPHSISRYGMTVDTMVNVFNRSAGENKFVVTQSTQGIMPIFRQGGVKVQNKAILGSFIHYIPHFLEYVTGETYFYTLLNNCVIEFYAENEEENLKQLTIDHSPPSTQSLASSKQITAFDRYINHYEGVTVSLIFLPTQKDSDCDVEYYKARDQSLAKWHIPTKFRNNNEFIFPQHDIFHIHQFMSPGVKETNDSRVFVTCTNPIKLLGKYSDPIKEWGDIFLIPSIPSNSGSHFIYGFPKTYFNHVNYVVIIPLTDVIEVTVQLMIHIRTKTFVNGTHIIKTSPGSKQYILAGYFSDQERDYTFTVISSQPIMVQLVSPLAANYRNGSKKYECFFGNDYGTFMVRPTIKTICDDEIYDYRLYTNDFTAFAFASPPFTTCKVKKSKYKLTLYNKIDTYERLMDGDEISVSTMDNMDAKDMDFIVTQSTEGMMSTYRQGGSKDSQNRRPIGSFIHYIPSFYEYVTGETYFYTLLNNCVLEFYAEYDEEKLKQLIIDNKPSTQYLVSTKQITAFKHHFVQYIFNIQGYGTHVISYNFKYMSFVVCEHINSRKNTIGYLTGFDNI</sequence>
<dbReference type="Proteomes" id="UP000095286">
    <property type="component" value="Unplaced"/>
</dbReference>
<proteinExistence type="predicted"/>
<evidence type="ECO:0000313" key="1">
    <source>
        <dbReference type="Proteomes" id="UP000095286"/>
    </source>
</evidence>
<organism evidence="1 2">
    <name type="scientific">Rhabditophanes sp. KR3021</name>
    <dbReference type="NCBI Taxonomy" id="114890"/>
    <lineage>
        <taxon>Eukaryota</taxon>
        <taxon>Metazoa</taxon>
        <taxon>Ecdysozoa</taxon>
        <taxon>Nematoda</taxon>
        <taxon>Chromadorea</taxon>
        <taxon>Rhabditida</taxon>
        <taxon>Tylenchina</taxon>
        <taxon>Panagrolaimomorpha</taxon>
        <taxon>Strongyloidoidea</taxon>
        <taxon>Alloionematidae</taxon>
        <taxon>Rhabditophanes</taxon>
    </lineage>
</organism>
<protein>
    <submittedName>
        <fullName evidence="2">IgGFc_binding domain-containing protein</fullName>
    </submittedName>
</protein>
<name>A0AC35U2Y1_9BILA</name>
<reference evidence="2" key="1">
    <citation type="submission" date="2016-11" db="UniProtKB">
        <authorList>
            <consortium name="WormBaseParasite"/>
        </authorList>
    </citation>
    <scope>IDENTIFICATION</scope>
    <source>
        <strain evidence="2">KR3021</strain>
    </source>
</reference>
<dbReference type="WBParaSite" id="RSKR_0000675325.1">
    <property type="protein sequence ID" value="RSKR_0000675325.1"/>
    <property type="gene ID" value="RSKR_0000675325"/>
</dbReference>
<accession>A0AC35U2Y1</accession>